<sequence length="73" mass="8033">MDKRLYEIHISFLEPAEAIINATGSSEEEVVFNLRATLDQVKELKILSVKDLGPSPEEASTEAPAPVKPNQIN</sequence>
<accession>A0A1M5TB67</accession>
<evidence type="ECO:0000313" key="2">
    <source>
        <dbReference type="EMBL" id="SHH47850.1"/>
    </source>
</evidence>
<organism evidence="2 3">
    <name type="scientific">Bradyrhizobium erythrophlei</name>
    <dbReference type="NCBI Taxonomy" id="1437360"/>
    <lineage>
        <taxon>Bacteria</taxon>
        <taxon>Pseudomonadati</taxon>
        <taxon>Pseudomonadota</taxon>
        <taxon>Alphaproteobacteria</taxon>
        <taxon>Hyphomicrobiales</taxon>
        <taxon>Nitrobacteraceae</taxon>
        <taxon>Bradyrhizobium</taxon>
    </lineage>
</organism>
<dbReference type="EMBL" id="LT670818">
    <property type="protein sequence ID" value="SHH47850.1"/>
    <property type="molecule type" value="Genomic_DNA"/>
</dbReference>
<feature type="region of interest" description="Disordered" evidence="1">
    <location>
        <begin position="52"/>
        <end position="73"/>
    </location>
</feature>
<protein>
    <submittedName>
        <fullName evidence="2">Uncharacterized protein</fullName>
    </submittedName>
</protein>
<evidence type="ECO:0000313" key="3">
    <source>
        <dbReference type="Proteomes" id="UP000190675"/>
    </source>
</evidence>
<reference evidence="2 3" key="1">
    <citation type="submission" date="2016-11" db="EMBL/GenBank/DDBJ databases">
        <authorList>
            <person name="Jaros S."/>
            <person name="Januszkiewicz K."/>
            <person name="Wedrychowicz H."/>
        </authorList>
    </citation>
    <scope>NUCLEOTIDE SEQUENCE [LARGE SCALE GENOMIC DNA]</scope>
    <source>
        <strain evidence="2 3">GAS242</strain>
    </source>
</reference>
<dbReference type="Proteomes" id="UP000190675">
    <property type="component" value="Chromosome I"/>
</dbReference>
<proteinExistence type="predicted"/>
<dbReference type="AlphaFoldDB" id="A0A1M5TB67"/>
<dbReference type="RefSeq" id="WP_079570820.1">
    <property type="nucleotide sequence ID" value="NZ_LT670818.1"/>
</dbReference>
<evidence type="ECO:0000256" key="1">
    <source>
        <dbReference type="SAM" id="MobiDB-lite"/>
    </source>
</evidence>
<gene>
    <name evidence="2" type="ORF">SAMN05444169_7651</name>
</gene>
<name>A0A1M5TB67_9BRAD</name>